<dbReference type="Pfam" id="PF03645">
    <property type="entry name" value="Tctex-1"/>
    <property type="match status" value="1"/>
</dbReference>
<dbReference type="GO" id="GO:0045505">
    <property type="term" value="F:dynein intermediate chain binding"/>
    <property type="evidence" value="ECO:0007669"/>
    <property type="project" value="TreeGrafter"/>
</dbReference>
<gene>
    <name evidence="1" type="ORF">CYMTET_14067</name>
</gene>
<dbReference type="GO" id="GO:0007018">
    <property type="term" value="P:microtubule-based movement"/>
    <property type="evidence" value="ECO:0007669"/>
    <property type="project" value="TreeGrafter"/>
</dbReference>
<sequence>MGDTKAYVTEPAFDAKFRQGKAQEIIMQVLKAKLTGVVYHADNTSTWTREIADDIKLKLKEMGLDRYKFVVQVVIGEQRGEGVRMGCRCFWDPNTDSYATAEFSNVLLRSLLLSLEGVALFRRIDTTCKRQNTLAKISFTNLT</sequence>
<dbReference type="GO" id="GO:0005868">
    <property type="term" value="C:cytoplasmic dynein complex"/>
    <property type="evidence" value="ECO:0007669"/>
    <property type="project" value="TreeGrafter"/>
</dbReference>
<reference evidence="1 2" key="1">
    <citation type="journal article" date="2015" name="Genome Biol. Evol.">
        <title>Comparative Genomics of a Bacterivorous Green Alga Reveals Evolutionary Causalities and Consequences of Phago-Mixotrophic Mode of Nutrition.</title>
        <authorList>
            <person name="Burns J.A."/>
            <person name="Paasch A."/>
            <person name="Narechania A."/>
            <person name="Kim E."/>
        </authorList>
    </citation>
    <scope>NUCLEOTIDE SEQUENCE [LARGE SCALE GENOMIC DNA]</scope>
    <source>
        <strain evidence="1 2">PLY_AMNH</strain>
    </source>
</reference>
<evidence type="ECO:0000313" key="1">
    <source>
        <dbReference type="EMBL" id="KAK3277963.1"/>
    </source>
</evidence>
<dbReference type="PANTHER" id="PTHR21255:SF67">
    <property type="entry name" value="TCTEX1 DOMAIN-CONTAINING PROTEIN 2"/>
    <property type="match status" value="1"/>
</dbReference>
<evidence type="ECO:0000313" key="2">
    <source>
        <dbReference type="Proteomes" id="UP001190700"/>
    </source>
</evidence>
<dbReference type="InterPro" id="IPR038586">
    <property type="entry name" value="Tctex-1-like_sf"/>
</dbReference>
<dbReference type="PANTHER" id="PTHR21255">
    <property type="entry name" value="T-COMPLEX-ASSOCIATED-TESTIS-EXPRESSED 1/ DYNEIN LIGHT CHAIN"/>
    <property type="match status" value="1"/>
</dbReference>
<name>A0AAE0GH60_9CHLO</name>
<dbReference type="InterPro" id="IPR005334">
    <property type="entry name" value="Tctex-1-like"/>
</dbReference>
<dbReference type="AlphaFoldDB" id="A0AAE0GH60"/>
<protein>
    <submittedName>
        <fullName evidence="1">Uncharacterized protein</fullName>
    </submittedName>
</protein>
<comment type="caution">
    <text evidence="1">The sequence shown here is derived from an EMBL/GenBank/DDBJ whole genome shotgun (WGS) entry which is preliminary data.</text>
</comment>
<keyword evidence="2" id="KW-1185">Reference proteome</keyword>
<dbReference type="GO" id="GO:0005737">
    <property type="term" value="C:cytoplasm"/>
    <property type="evidence" value="ECO:0007669"/>
    <property type="project" value="TreeGrafter"/>
</dbReference>
<dbReference type="CDD" id="cd21459">
    <property type="entry name" value="DLC-like_TCTEX1D2"/>
    <property type="match status" value="1"/>
</dbReference>
<dbReference type="Proteomes" id="UP001190700">
    <property type="component" value="Unassembled WGS sequence"/>
</dbReference>
<dbReference type="EMBL" id="LGRX02005732">
    <property type="protein sequence ID" value="KAK3277963.1"/>
    <property type="molecule type" value="Genomic_DNA"/>
</dbReference>
<dbReference type="Gene3D" id="3.30.1140.40">
    <property type="entry name" value="Tctex-1"/>
    <property type="match status" value="1"/>
</dbReference>
<organism evidence="1 2">
    <name type="scientific">Cymbomonas tetramitiformis</name>
    <dbReference type="NCBI Taxonomy" id="36881"/>
    <lineage>
        <taxon>Eukaryota</taxon>
        <taxon>Viridiplantae</taxon>
        <taxon>Chlorophyta</taxon>
        <taxon>Pyramimonadophyceae</taxon>
        <taxon>Pyramimonadales</taxon>
        <taxon>Pyramimonadaceae</taxon>
        <taxon>Cymbomonas</taxon>
    </lineage>
</organism>
<proteinExistence type="predicted"/>
<accession>A0AAE0GH60</accession>